<sequence length="1017" mass="112335">MVFANTNPNYYRDDNVQELDPELAILYPARTLIYYTGDNLNLGQATQTGFDEHIEDIKSDRHLTVCAKSITLYGSITIPRGDVKLYCRKLTVPDIKGLPAVINVSAGKLPIQYLNGDQQKTYSAPPNTSGPGAAGMDAQAMLDSLNKGKDPKDYQRWGQNGADGGSITIICDEIDLQGTLTLNANGGDGYPGVDGQDGTNGVPGVDGLKVEVCSEGYEGPAYCHDELKSSPTEGSQGGAGGAALGGGNGGDGGCIKFHYCSGTGEQNITIQLEFGQPGLAGQPGKGGKRGRGGKLYYQNIFNEKAVVSQAKPTDSDPDEWAASGKASELAETGEHGAHILPLQVDDLIPLGDECDNVFFLMLLQSIKYRYLNCDPQLFRGKEISFQRGSKEEWQAIGKEIDWLVNVLSDFQAFDPTCDDATKKNFILKKAVTLQTKYKANKTFYNHLPSWVPREAFDSLSKTFEQNADLLDSFEKEFLNLAKSYTDANAKKLDKQQVLAQLDASQHRNQESFKLMTDLVFTAKGKIDTAVTAYEAAKVELKKSETALQTAITSKFNCNFDTVIKALEMMAMSHDVKTAATMGAVELANIVYEGITKIKTNDGRDVDKTYVISQLASLGDDLVAGFRSQAMDTGGTIKLDEKSIHFMTQLDKLDEQVDSISGAVSTVEIKQVIQDYRNALVSRSDAIIEYNTTILLAAQYAQEAENDAAQIKQLNNQTQPFNPHDVEVFSYYAHRYQDLVDQVLFLIHQAERKYAFLTLGGLPNLDDYWKNWLNLWVDSAPSEHNVQSFKAQMTSLTTEQESYYGNQNSPNSPFPDESDNKVRLSLIQVKLPDSLVNTLKRSNAVTFKTVPETAAPKASDEVMVSNAQDKVDIRITHIRPHIYAPVLDEKKKPKVDENGNLIDSGVTASKKIAISIKHQGISRIQSNTDMFEFTHDYVETSFVHFTNFNPQQSEYQSANSGEEGKLSDSVLDMVGIYGTWTLSIEKDEDELNTNYRLDLSKVSAVYIYFKGYFRNKHK</sequence>
<dbReference type="AlphaFoldDB" id="A0AA96WQF1"/>
<organism evidence="1">
    <name type="scientific">Leptolyngbya sp. NK1-12</name>
    <dbReference type="NCBI Taxonomy" id="2547451"/>
    <lineage>
        <taxon>Bacteria</taxon>
        <taxon>Bacillati</taxon>
        <taxon>Cyanobacteriota</taxon>
        <taxon>Cyanophyceae</taxon>
        <taxon>Leptolyngbyales</taxon>
        <taxon>Leptolyngbyaceae</taxon>
        <taxon>Leptolyngbya group</taxon>
        <taxon>Leptolyngbya</taxon>
    </lineage>
</organism>
<reference evidence="1" key="1">
    <citation type="submission" date="2020-05" db="EMBL/GenBank/DDBJ databases">
        <authorList>
            <person name="Zhu T."/>
            <person name="Keshari N."/>
            <person name="Lu X."/>
        </authorList>
    </citation>
    <scope>NUCLEOTIDE SEQUENCE</scope>
    <source>
        <strain evidence="1">NK1-12</strain>
    </source>
</reference>
<evidence type="ECO:0000313" key="1">
    <source>
        <dbReference type="EMBL" id="WNZ27071.1"/>
    </source>
</evidence>
<name>A0AA96WQF1_9CYAN</name>
<accession>A0AA96WQF1</accession>
<protein>
    <submittedName>
        <fullName evidence="1">Uncharacterized protein</fullName>
    </submittedName>
</protein>
<dbReference type="RefSeq" id="WP_316436681.1">
    <property type="nucleotide sequence ID" value="NZ_CP053587.1"/>
</dbReference>
<dbReference type="EMBL" id="CP053587">
    <property type="protein sequence ID" value="WNZ27071.1"/>
    <property type="molecule type" value="Genomic_DNA"/>
</dbReference>
<gene>
    <name evidence="1" type="ORF">HJG54_29585</name>
</gene>
<proteinExistence type="predicted"/>